<sequence>MLMVRIWCKHHESMDPSCLVSTVQAGGGNNGVGAFSWHTLGPLIPIEHCLNATSYLMHPFMLTVCPQADVNTLNKPLFPILFTYTFDLNACT</sequence>
<dbReference type="AlphaFoldDB" id="A0A8C5R5Y0"/>
<accession>A0A8C5R5Y0</accession>
<organism evidence="1 2">
    <name type="scientific">Leptobrachium leishanense</name>
    <name type="common">Leishan spiny toad</name>
    <dbReference type="NCBI Taxonomy" id="445787"/>
    <lineage>
        <taxon>Eukaryota</taxon>
        <taxon>Metazoa</taxon>
        <taxon>Chordata</taxon>
        <taxon>Craniata</taxon>
        <taxon>Vertebrata</taxon>
        <taxon>Euteleostomi</taxon>
        <taxon>Amphibia</taxon>
        <taxon>Batrachia</taxon>
        <taxon>Anura</taxon>
        <taxon>Pelobatoidea</taxon>
        <taxon>Megophryidae</taxon>
        <taxon>Leptobrachium</taxon>
    </lineage>
</organism>
<dbReference type="OrthoDB" id="8910940at2759"/>
<protein>
    <submittedName>
        <fullName evidence="1">Uncharacterized protein</fullName>
    </submittedName>
</protein>
<dbReference type="GeneTree" id="ENSGT00980000202153"/>
<evidence type="ECO:0000313" key="2">
    <source>
        <dbReference type="Proteomes" id="UP000694569"/>
    </source>
</evidence>
<proteinExistence type="predicted"/>
<dbReference type="Ensembl" id="ENSLLET00000048719.1">
    <property type="protein sequence ID" value="ENSLLEP00000046870.1"/>
    <property type="gene ID" value="ENSLLEG00000029658.1"/>
</dbReference>
<reference evidence="1" key="2">
    <citation type="submission" date="2025-09" db="UniProtKB">
        <authorList>
            <consortium name="Ensembl"/>
        </authorList>
    </citation>
    <scope>IDENTIFICATION</scope>
</reference>
<reference evidence="1" key="1">
    <citation type="submission" date="2025-08" db="UniProtKB">
        <authorList>
            <consortium name="Ensembl"/>
        </authorList>
    </citation>
    <scope>IDENTIFICATION</scope>
</reference>
<dbReference type="Proteomes" id="UP000694569">
    <property type="component" value="Unplaced"/>
</dbReference>
<evidence type="ECO:0000313" key="1">
    <source>
        <dbReference type="Ensembl" id="ENSLLEP00000046870.1"/>
    </source>
</evidence>
<name>A0A8C5R5Y0_9ANUR</name>
<keyword evidence="2" id="KW-1185">Reference proteome</keyword>